<dbReference type="AlphaFoldDB" id="A0A485JFX7"/>
<dbReference type="EMBL" id="CAADJZ010000001">
    <property type="protein sequence ID" value="VFT69597.1"/>
    <property type="molecule type" value="Genomic_DNA"/>
</dbReference>
<evidence type="ECO:0000256" key="1">
    <source>
        <dbReference type="SAM" id="MobiDB-lite"/>
    </source>
</evidence>
<evidence type="ECO:0000313" key="4">
    <source>
        <dbReference type="Proteomes" id="UP000358010"/>
    </source>
</evidence>
<dbReference type="InterPro" id="IPR058624">
    <property type="entry name" value="MdtA-like_HH"/>
</dbReference>
<dbReference type="Gene3D" id="1.10.287.470">
    <property type="entry name" value="Helix hairpin bin"/>
    <property type="match status" value="1"/>
</dbReference>
<gene>
    <name evidence="3" type="ORF">NCTC10974_03134</name>
</gene>
<name>A0A485JFX7_ECOLX</name>
<sequence length="105" mass="11563">MLKYVRRLGELSRNAYLRKGIWSRLDSLSTRFDAASYQAAWNEARAALQQAQALVKADCQKAQRYARLVKENGVSQQDADDAQSTCAQDKASVEAKKAGAGNCAH</sequence>
<feature type="domain" description="Multidrug resistance protein MdtA-like alpha-helical hairpin" evidence="2">
    <location>
        <begin position="42"/>
        <end position="98"/>
    </location>
</feature>
<dbReference type="Pfam" id="PF25876">
    <property type="entry name" value="HH_MFP_RND"/>
    <property type="match status" value="1"/>
</dbReference>
<dbReference type="SUPFAM" id="SSF111369">
    <property type="entry name" value="HlyD-like secretion proteins"/>
    <property type="match status" value="1"/>
</dbReference>
<accession>A0A485JFX7</accession>
<organism evidence="3 4">
    <name type="scientific">Escherichia coli</name>
    <dbReference type="NCBI Taxonomy" id="562"/>
    <lineage>
        <taxon>Bacteria</taxon>
        <taxon>Pseudomonadati</taxon>
        <taxon>Pseudomonadota</taxon>
        <taxon>Gammaproteobacteria</taxon>
        <taxon>Enterobacterales</taxon>
        <taxon>Enterobacteriaceae</taxon>
        <taxon>Escherichia</taxon>
    </lineage>
</organism>
<dbReference type="Proteomes" id="UP000358010">
    <property type="component" value="Unassembled WGS sequence"/>
</dbReference>
<feature type="region of interest" description="Disordered" evidence="1">
    <location>
        <begin position="71"/>
        <end position="105"/>
    </location>
</feature>
<feature type="compositionally biased region" description="Polar residues" evidence="1">
    <location>
        <begin position="73"/>
        <end position="87"/>
    </location>
</feature>
<evidence type="ECO:0000313" key="3">
    <source>
        <dbReference type="EMBL" id="VFT69597.1"/>
    </source>
</evidence>
<proteinExistence type="predicted"/>
<evidence type="ECO:0000259" key="2">
    <source>
        <dbReference type="Pfam" id="PF25876"/>
    </source>
</evidence>
<reference evidence="3 4" key="1">
    <citation type="submission" date="2019-03" db="EMBL/GenBank/DDBJ databases">
        <authorList>
            <consortium name="Pathogen Informatics"/>
        </authorList>
    </citation>
    <scope>NUCLEOTIDE SEQUENCE [LARGE SCALE GENOMIC DNA]</scope>
    <source>
        <strain evidence="3 4">NCTC10974</strain>
    </source>
</reference>
<protein>
    <submittedName>
        <fullName evidence="3">Acriflavine resistance protein A</fullName>
    </submittedName>
</protein>